<keyword evidence="3" id="KW-1185">Reference proteome</keyword>
<gene>
    <name evidence="2" type="ORF">SAMN02745728_01128</name>
</gene>
<evidence type="ECO:0000256" key="1">
    <source>
        <dbReference type="SAM" id="Phobius"/>
    </source>
</evidence>
<sequence>MKIRKLFVSLFILCLAYFICISLAFIVFQSIPSSGSEETGGHKLTTVIAYIFINIVLFLGIALLGAGNNIKLIKYSIVVILVELLITFLVYMYNLHYYAGMHFI</sequence>
<feature type="transmembrane region" description="Helical" evidence="1">
    <location>
        <begin position="7"/>
        <end position="27"/>
    </location>
</feature>
<dbReference type="STRING" id="1121455.SAMN02745728_01128"/>
<proteinExistence type="predicted"/>
<dbReference type="Proteomes" id="UP000186469">
    <property type="component" value="Unassembled WGS sequence"/>
</dbReference>
<keyword evidence="1" id="KW-0812">Transmembrane</keyword>
<protein>
    <submittedName>
        <fullName evidence="2">Uncharacterized protein</fullName>
    </submittedName>
</protein>
<reference evidence="2 3" key="1">
    <citation type="submission" date="2016-12" db="EMBL/GenBank/DDBJ databases">
        <authorList>
            <person name="Song W.-J."/>
            <person name="Kurnit D.M."/>
        </authorList>
    </citation>
    <scope>NUCLEOTIDE SEQUENCE [LARGE SCALE GENOMIC DNA]</scope>
    <source>
        <strain evidence="2 3">DSM 11393</strain>
    </source>
</reference>
<evidence type="ECO:0000313" key="2">
    <source>
        <dbReference type="EMBL" id="SHN60430.1"/>
    </source>
</evidence>
<dbReference type="EMBL" id="FRDI01000004">
    <property type="protein sequence ID" value="SHN60430.1"/>
    <property type="molecule type" value="Genomic_DNA"/>
</dbReference>
<accession>A0A1M7SPT9</accession>
<keyword evidence="1" id="KW-1133">Transmembrane helix</keyword>
<name>A0A1M7SPT9_9BACT</name>
<feature type="transmembrane region" description="Helical" evidence="1">
    <location>
        <begin position="47"/>
        <end position="65"/>
    </location>
</feature>
<feature type="transmembrane region" description="Helical" evidence="1">
    <location>
        <begin position="72"/>
        <end position="93"/>
    </location>
</feature>
<dbReference type="AlphaFoldDB" id="A0A1M7SPT9"/>
<keyword evidence="1" id="KW-0472">Membrane</keyword>
<evidence type="ECO:0000313" key="3">
    <source>
        <dbReference type="Proteomes" id="UP000186469"/>
    </source>
</evidence>
<organism evidence="2 3">
    <name type="scientific">Desulfovibrio litoralis DSM 11393</name>
    <dbReference type="NCBI Taxonomy" id="1121455"/>
    <lineage>
        <taxon>Bacteria</taxon>
        <taxon>Pseudomonadati</taxon>
        <taxon>Thermodesulfobacteriota</taxon>
        <taxon>Desulfovibrionia</taxon>
        <taxon>Desulfovibrionales</taxon>
        <taxon>Desulfovibrionaceae</taxon>
        <taxon>Desulfovibrio</taxon>
    </lineage>
</organism>